<feature type="compositionally biased region" description="Pro residues" evidence="1">
    <location>
        <begin position="61"/>
        <end position="94"/>
    </location>
</feature>
<sequence length="173" mass="19240">MLVVGTVRQYSVGYDLRYELTGTPCNARCKIPLRVYDFATSTAVGAAATVRLSGGETTPRPHFPPPPPPPPPPPTPPPPPPSSTTTTNPPPPLAPRSVIDIQYTCRTTISSAQLFSDRVDVIYTYIDFFNNRYSIFFCRYSRARQLHPYTSLRDETVADESDRNWKVVAAIHT</sequence>
<protein>
    <submittedName>
        <fullName evidence="2">Uncharacterized protein</fullName>
    </submittedName>
</protein>
<comment type="caution">
    <text evidence="2">The sequence shown here is derived from an EMBL/GenBank/DDBJ whole genome shotgun (WGS) entry which is preliminary data.</text>
</comment>
<dbReference type="EMBL" id="JBBCAQ010000002">
    <property type="protein sequence ID" value="KAK7605546.1"/>
    <property type="molecule type" value="Genomic_DNA"/>
</dbReference>
<reference evidence="2 3" key="1">
    <citation type="submission" date="2024-03" db="EMBL/GenBank/DDBJ databases">
        <title>Adaptation during the transition from Ophiocordyceps entomopathogen to insect associate is accompanied by gene loss and intensified selection.</title>
        <authorList>
            <person name="Ward C.M."/>
            <person name="Onetto C.A."/>
            <person name="Borneman A.R."/>
        </authorList>
    </citation>
    <scope>NUCLEOTIDE SEQUENCE [LARGE SCALE GENOMIC DNA]</scope>
    <source>
        <strain evidence="2">AWRI1</strain>
        <tissue evidence="2">Single Adult Female</tissue>
    </source>
</reference>
<accession>A0AAN9TW93</accession>
<dbReference type="Proteomes" id="UP001367676">
    <property type="component" value="Unassembled WGS sequence"/>
</dbReference>
<name>A0AAN9TW93_9HEMI</name>
<dbReference type="PRINTS" id="PR00671">
    <property type="entry name" value="INHIBINBB"/>
</dbReference>
<keyword evidence="3" id="KW-1185">Reference proteome</keyword>
<gene>
    <name evidence="2" type="ORF">V9T40_007404</name>
</gene>
<dbReference type="AlphaFoldDB" id="A0AAN9TW93"/>
<proteinExistence type="predicted"/>
<feature type="region of interest" description="Disordered" evidence="1">
    <location>
        <begin position="53"/>
        <end position="96"/>
    </location>
</feature>
<organism evidence="2 3">
    <name type="scientific">Parthenolecanium corni</name>
    <dbReference type="NCBI Taxonomy" id="536013"/>
    <lineage>
        <taxon>Eukaryota</taxon>
        <taxon>Metazoa</taxon>
        <taxon>Ecdysozoa</taxon>
        <taxon>Arthropoda</taxon>
        <taxon>Hexapoda</taxon>
        <taxon>Insecta</taxon>
        <taxon>Pterygota</taxon>
        <taxon>Neoptera</taxon>
        <taxon>Paraneoptera</taxon>
        <taxon>Hemiptera</taxon>
        <taxon>Sternorrhyncha</taxon>
        <taxon>Coccoidea</taxon>
        <taxon>Coccidae</taxon>
        <taxon>Parthenolecanium</taxon>
    </lineage>
</organism>
<evidence type="ECO:0000256" key="1">
    <source>
        <dbReference type="SAM" id="MobiDB-lite"/>
    </source>
</evidence>
<evidence type="ECO:0000313" key="2">
    <source>
        <dbReference type="EMBL" id="KAK7605546.1"/>
    </source>
</evidence>
<evidence type="ECO:0000313" key="3">
    <source>
        <dbReference type="Proteomes" id="UP001367676"/>
    </source>
</evidence>